<dbReference type="SUPFAM" id="SSF109854">
    <property type="entry name" value="DinB/YfiT-like putative metalloenzymes"/>
    <property type="match status" value="1"/>
</dbReference>
<evidence type="ECO:0000259" key="1">
    <source>
        <dbReference type="Pfam" id="PF12867"/>
    </source>
</evidence>
<dbReference type="Gene3D" id="1.20.120.450">
    <property type="entry name" value="dinb family like domain"/>
    <property type="match status" value="1"/>
</dbReference>
<comment type="caution">
    <text evidence="2">The sequence shown here is derived from an EMBL/GenBank/DDBJ whole genome shotgun (WGS) entry which is preliminary data.</text>
</comment>
<evidence type="ECO:0000313" key="2">
    <source>
        <dbReference type="EMBL" id="GCE10308.1"/>
    </source>
</evidence>
<dbReference type="OrthoDB" id="157719at2"/>
<sequence length="164" mass="18860">MIDHPSGLAPLYKGWDVYQNHLIHALTPLSPEQLTFRVGDDLRSIGMIATHIVAVRARWLYYVLKEGDEQLVAIGRWDRADQPARFPAELVSGLEITWKVIEEALQRWTLADLEEMVRDVDEETGEEEVFTRQWVIWHLLEHDLHHGGELSFSLGMHGLTAIDL</sequence>
<accession>A0A401ZTR2</accession>
<feature type="domain" description="DinB-like" evidence="1">
    <location>
        <begin position="20"/>
        <end position="149"/>
    </location>
</feature>
<gene>
    <name evidence="2" type="ORF">KTT_01670</name>
</gene>
<dbReference type="InterPro" id="IPR034660">
    <property type="entry name" value="DinB/YfiT-like"/>
</dbReference>
<proteinExistence type="predicted"/>
<dbReference type="Pfam" id="PF12867">
    <property type="entry name" value="DinB_2"/>
    <property type="match status" value="1"/>
</dbReference>
<dbReference type="EMBL" id="BIFR01000001">
    <property type="protein sequence ID" value="GCE10308.1"/>
    <property type="molecule type" value="Genomic_DNA"/>
</dbReference>
<dbReference type="Proteomes" id="UP000287352">
    <property type="component" value="Unassembled WGS sequence"/>
</dbReference>
<dbReference type="InterPro" id="IPR024775">
    <property type="entry name" value="DinB-like"/>
</dbReference>
<reference evidence="3" key="1">
    <citation type="submission" date="2018-12" db="EMBL/GenBank/DDBJ databases">
        <title>Tengunoibacter tsumagoiensis gen. nov., sp. nov., Dictyobacter kobayashii sp. nov., D. alpinus sp. nov., and D. joshuensis sp. nov. and description of Dictyobacteraceae fam. nov. within the order Ktedonobacterales isolated from Tengu-no-mugimeshi.</title>
        <authorList>
            <person name="Wang C.M."/>
            <person name="Zheng Y."/>
            <person name="Sakai Y."/>
            <person name="Toyoda A."/>
            <person name="Minakuchi Y."/>
            <person name="Abe K."/>
            <person name="Yokota A."/>
            <person name="Yabe S."/>
        </authorList>
    </citation>
    <scope>NUCLEOTIDE SEQUENCE [LARGE SCALE GENOMIC DNA]</scope>
    <source>
        <strain evidence="3">Uno3</strain>
    </source>
</reference>
<dbReference type="AlphaFoldDB" id="A0A401ZTR2"/>
<protein>
    <recommendedName>
        <fullName evidence="1">DinB-like domain-containing protein</fullName>
    </recommendedName>
</protein>
<keyword evidence="3" id="KW-1185">Reference proteome</keyword>
<organism evidence="2 3">
    <name type="scientific">Tengunoibacter tsumagoiensis</name>
    <dbReference type="NCBI Taxonomy" id="2014871"/>
    <lineage>
        <taxon>Bacteria</taxon>
        <taxon>Bacillati</taxon>
        <taxon>Chloroflexota</taxon>
        <taxon>Ktedonobacteria</taxon>
        <taxon>Ktedonobacterales</taxon>
        <taxon>Dictyobacteraceae</taxon>
        <taxon>Tengunoibacter</taxon>
    </lineage>
</organism>
<dbReference type="RefSeq" id="WP_126577921.1">
    <property type="nucleotide sequence ID" value="NZ_BIFR01000001.1"/>
</dbReference>
<evidence type="ECO:0000313" key="3">
    <source>
        <dbReference type="Proteomes" id="UP000287352"/>
    </source>
</evidence>
<name>A0A401ZTR2_9CHLR</name>